<sequence length="396" mass="43415">MFISRRLTHVSSSLWVKVVATLSCDDGLIDAGGSYCYALSSEKSWSSKQVCESNWGAIIPSDESDSLYVTIISQTTEASGEEKFWVSQDSASQGCVYFNRITQKVESASTLGCFISIYSICEYIPGFTPPSGTALCPDLFVERDSLCYTVVVSQQHYTSSLDEICDASLQYATAADYGNTDILAQVVDDIGLYDNKYYVNSDGTGSSCRVFTRDPTSTSTESCESGAYRVLCQFDPYYIPPTSANDFCPTDYFYDDTYGTNLCYKISSSESSAYFGIYSCDLVITQDTALLHRLVEFLGQSGDVVFIDKTGLPFGQVREFRDSSQSIFEGSYSSNHGALCYTTPLVTESPFQNGVQRASGVQTTESIEITTVESTEITTVESTEITTVEPTEITTV</sequence>
<dbReference type="EMBL" id="MRZV01000814">
    <property type="protein sequence ID" value="PIK43933.1"/>
    <property type="molecule type" value="Genomic_DNA"/>
</dbReference>
<comment type="caution">
    <text evidence="2">The sequence shown here is derived from an EMBL/GenBank/DDBJ whole genome shotgun (WGS) entry which is preliminary data.</text>
</comment>
<organism evidence="2 3">
    <name type="scientific">Stichopus japonicus</name>
    <name type="common">Sea cucumber</name>
    <dbReference type="NCBI Taxonomy" id="307972"/>
    <lineage>
        <taxon>Eukaryota</taxon>
        <taxon>Metazoa</taxon>
        <taxon>Echinodermata</taxon>
        <taxon>Eleutherozoa</taxon>
        <taxon>Echinozoa</taxon>
        <taxon>Holothuroidea</taxon>
        <taxon>Aspidochirotacea</taxon>
        <taxon>Aspidochirotida</taxon>
        <taxon>Stichopodidae</taxon>
        <taxon>Apostichopus</taxon>
    </lineage>
</organism>
<keyword evidence="1" id="KW-0732">Signal</keyword>
<protein>
    <submittedName>
        <fullName evidence="2">Uncharacterized protein</fullName>
    </submittedName>
</protein>
<feature type="signal peptide" evidence="1">
    <location>
        <begin position="1"/>
        <end position="21"/>
    </location>
</feature>
<evidence type="ECO:0000256" key="1">
    <source>
        <dbReference type="SAM" id="SignalP"/>
    </source>
</evidence>
<dbReference type="AlphaFoldDB" id="A0A2G8K7K1"/>
<keyword evidence="3" id="KW-1185">Reference proteome</keyword>
<dbReference type="Proteomes" id="UP000230750">
    <property type="component" value="Unassembled WGS sequence"/>
</dbReference>
<evidence type="ECO:0000313" key="3">
    <source>
        <dbReference type="Proteomes" id="UP000230750"/>
    </source>
</evidence>
<feature type="chain" id="PRO_5013950110" evidence="1">
    <location>
        <begin position="22"/>
        <end position="396"/>
    </location>
</feature>
<gene>
    <name evidence="2" type="ORF">BSL78_19222</name>
</gene>
<proteinExistence type="predicted"/>
<feature type="non-terminal residue" evidence="2">
    <location>
        <position position="396"/>
    </location>
</feature>
<name>A0A2G8K7K1_STIJA</name>
<reference evidence="2 3" key="1">
    <citation type="journal article" date="2017" name="PLoS Biol.">
        <title>The sea cucumber genome provides insights into morphological evolution and visceral regeneration.</title>
        <authorList>
            <person name="Zhang X."/>
            <person name="Sun L."/>
            <person name="Yuan J."/>
            <person name="Sun Y."/>
            <person name="Gao Y."/>
            <person name="Zhang L."/>
            <person name="Li S."/>
            <person name="Dai H."/>
            <person name="Hamel J.F."/>
            <person name="Liu C."/>
            <person name="Yu Y."/>
            <person name="Liu S."/>
            <person name="Lin W."/>
            <person name="Guo K."/>
            <person name="Jin S."/>
            <person name="Xu P."/>
            <person name="Storey K.B."/>
            <person name="Huan P."/>
            <person name="Zhang T."/>
            <person name="Zhou Y."/>
            <person name="Zhang J."/>
            <person name="Lin C."/>
            <person name="Li X."/>
            <person name="Xing L."/>
            <person name="Huo D."/>
            <person name="Sun M."/>
            <person name="Wang L."/>
            <person name="Mercier A."/>
            <person name="Li F."/>
            <person name="Yang H."/>
            <person name="Xiang J."/>
        </authorList>
    </citation>
    <scope>NUCLEOTIDE SEQUENCE [LARGE SCALE GENOMIC DNA]</scope>
    <source>
        <strain evidence="2">Shaxun</strain>
        <tissue evidence="2">Muscle</tissue>
    </source>
</reference>
<evidence type="ECO:0000313" key="2">
    <source>
        <dbReference type="EMBL" id="PIK43933.1"/>
    </source>
</evidence>
<accession>A0A2G8K7K1</accession>